<dbReference type="InterPro" id="IPR023833">
    <property type="entry name" value="Signal_pept_SipW-depend-type"/>
</dbReference>
<protein>
    <recommendedName>
        <fullName evidence="4">Camelysin-like metallo-endopeptidase</fullName>
    </recommendedName>
</protein>
<reference evidence="2 3" key="1">
    <citation type="submission" date="2020-05" db="EMBL/GenBank/DDBJ databases">
        <authorList>
            <person name="Mo P."/>
        </authorList>
    </citation>
    <scope>NUCLEOTIDE SEQUENCE [LARGE SCALE GENOMIC DNA]</scope>
    <source>
        <strain evidence="2 3">Gen01</strain>
    </source>
</reference>
<accession>A0A6M6JGM4</accession>
<dbReference type="Pfam" id="PF12389">
    <property type="entry name" value="Peptidase_M73"/>
    <property type="match status" value="1"/>
</dbReference>
<proteinExistence type="predicted"/>
<evidence type="ECO:0000313" key="3">
    <source>
        <dbReference type="Proteomes" id="UP000505377"/>
    </source>
</evidence>
<keyword evidence="3" id="KW-1185">Reference proteome</keyword>
<evidence type="ECO:0000256" key="1">
    <source>
        <dbReference type="SAM" id="SignalP"/>
    </source>
</evidence>
<keyword evidence="1" id="KW-0732">Signal</keyword>
<evidence type="ECO:0000313" key="2">
    <source>
        <dbReference type="EMBL" id="QJY46355.1"/>
    </source>
</evidence>
<feature type="chain" id="PRO_5038863056" description="Camelysin-like metallo-endopeptidase" evidence="1">
    <location>
        <begin position="26"/>
        <end position="192"/>
    </location>
</feature>
<dbReference type="EMBL" id="CP053564">
    <property type="protein sequence ID" value="QJY46355.1"/>
    <property type="molecule type" value="Genomic_DNA"/>
</dbReference>
<sequence length="192" mass="18552">MSVLQKNKKLAAGIGVAAVAAAALALGAGTYASFSDTATGPGGTLAAGTLNLSVTSNPAGVTEIFYASNIAPGYKSGVRSITIANTGNIDGVLTGTLSVTGGPDLDDQISVTGGCPGGLTVPPGSTVASLAGPAGQFLGNGVALNGGDTATCTFEFEFKNLPGTANNAAQGESVVVTSNLTLTQANGETQAD</sequence>
<feature type="signal peptide" evidence="1">
    <location>
        <begin position="1"/>
        <end position="25"/>
    </location>
</feature>
<dbReference type="NCBIfam" id="TIGR04088">
    <property type="entry name" value="cognate_SipW"/>
    <property type="match status" value="1"/>
</dbReference>
<dbReference type="InterPro" id="IPR022121">
    <property type="entry name" value="Peptidase_M73_camelysin"/>
</dbReference>
<evidence type="ECO:0008006" key="4">
    <source>
        <dbReference type="Google" id="ProtNLM"/>
    </source>
</evidence>
<dbReference type="KEGG" id="pbro:HOP40_11520"/>
<organism evidence="2 3">
    <name type="scientific">Pseudonocardia broussonetiae</name>
    <dbReference type="NCBI Taxonomy" id="2736640"/>
    <lineage>
        <taxon>Bacteria</taxon>
        <taxon>Bacillati</taxon>
        <taxon>Actinomycetota</taxon>
        <taxon>Actinomycetes</taxon>
        <taxon>Pseudonocardiales</taxon>
        <taxon>Pseudonocardiaceae</taxon>
        <taxon>Pseudonocardia</taxon>
    </lineage>
</organism>
<gene>
    <name evidence="2" type="ORF">HOP40_11520</name>
</gene>
<name>A0A6M6JGM4_9PSEU</name>
<dbReference type="RefSeq" id="WP_172157538.1">
    <property type="nucleotide sequence ID" value="NZ_CP053564.1"/>
</dbReference>
<dbReference type="Proteomes" id="UP000505377">
    <property type="component" value="Chromosome"/>
</dbReference>
<dbReference type="AlphaFoldDB" id="A0A6M6JGM4"/>